<organism evidence="6 7">
    <name type="scientific">Niveispirillum lacus</name>
    <dbReference type="NCBI Taxonomy" id="1981099"/>
    <lineage>
        <taxon>Bacteria</taxon>
        <taxon>Pseudomonadati</taxon>
        <taxon>Pseudomonadota</taxon>
        <taxon>Alphaproteobacteria</taxon>
        <taxon>Rhodospirillales</taxon>
        <taxon>Azospirillaceae</taxon>
        <taxon>Niveispirillum</taxon>
    </lineage>
</organism>
<dbReference type="InterPro" id="IPR017941">
    <property type="entry name" value="Rieske_2Fe-2S"/>
</dbReference>
<dbReference type="Proteomes" id="UP000216998">
    <property type="component" value="Unassembled WGS sequence"/>
</dbReference>
<dbReference type="SUPFAM" id="SSF50022">
    <property type="entry name" value="ISP domain"/>
    <property type="match status" value="1"/>
</dbReference>
<dbReference type="OrthoDB" id="9800776at2"/>
<feature type="domain" description="Rieske" evidence="5">
    <location>
        <begin position="5"/>
        <end position="110"/>
    </location>
</feature>
<evidence type="ECO:0000256" key="3">
    <source>
        <dbReference type="ARBA" id="ARBA00023004"/>
    </source>
</evidence>
<keyword evidence="2" id="KW-0479">Metal-binding</keyword>
<gene>
    <name evidence="6" type="ORF">CHU95_10345</name>
</gene>
<dbReference type="InterPro" id="IPR036922">
    <property type="entry name" value="Rieske_2Fe-2S_sf"/>
</dbReference>
<evidence type="ECO:0000313" key="6">
    <source>
        <dbReference type="EMBL" id="OYQ34963.1"/>
    </source>
</evidence>
<evidence type="ECO:0000313" key="7">
    <source>
        <dbReference type="Proteomes" id="UP000216998"/>
    </source>
</evidence>
<dbReference type="AlphaFoldDB" id="A0A255Z0E5"/>
<dbReference type="PANTHER" id="PTHR40261">
    <property type="match status" value="1"/>
</dbReference>
<evidence type="ECO:0000256" key="2">
    <source>
        <dbReference type="ARBA" id="ARBA00022723"/>
    </source>
</evidence>
<dbReference type="PROSITE" id="PS51296">
    <property type="entry name" value="RIESKE"/>
    <property type="match status" value="1"/>
</dbReference>
<accession>A0A255Z0E5</accession>
<proteinExistence type="predicted"/>
<dbReference type="EMBL" id="NOXU01000027">
    <property type="protein sequence ID" value="OYQ34963.1"/>
    <property type="molecule type" value="Genomic_DNA"/>
</dbReference>
<keyword evidence="3" id="KW-0408">Iron</keyword>
<dbReference type="RefSeq" id="WP_094456248.1">
    <property type="nucleotide sequence ID" value="NZ_NOXU01000027.1"/>
</dbReference>
<dbReference type="Gene3D" id="2.102.10.10">
    <property type="entry name" value="Rieske [2Fe-2S] iron-sulphur domain"/>
    <property type="match status" value="1"/>
</dbReference>
<keyword evidence="4" id="KW-0411">Iron-sulfur</keyword>
<comment type="caution">
    <text evidence="6">The sequence shown here is derived from an EMBL/GenBank/DDBJ whole genome shotgun (WGS) entry which is preliminary data.</text>
</comment>
<dbReference type="Pfam" id="PF00355">
    <property type="entry name" value="Rieske"/>
    <property type="match status" value="1"/>
</dbReference>
<protein>
    <submittedName>
        <fullName evidence="6">(2Fe-2S)-binding protein</fullName>
    </submittedName>
</protein>
<sequence length="112" mass="12076">MSGGHVLCRVAEIPDGTARGFDWPKGETKVKILVARKGDKVFGYRNACPHVGVPLEMDPDDFMSIDGRWLQCSTHGAQFRVEDGMCIIGPCAGRPLRSVPLTVHDGVVAVGD</sequence>
<keyword evidence="1" id="KW-0001">2Fe-2S</keyword>
<dbReference type="GO" id="GO:0051537">
    <property type="term" value="F:2 iron, 2 sulfur cluster binding"/>
    <property type="evidence" value="ECO:0007669"/>
    <property type="project" value="UniProtKB-KW"/>
</dbReference>
<evidence type="ECO:0000256" key="1">
    <source>
        <dbReference type="ARBA" id="ARBA00022714"/>
    </source>
</evidence>
<dbReference type="CDD" id="cd03467">
    <property type="entry name" value="Rieske"/>
    <property type="match status" value="1"/>
</dbReference>
<evidence type="ECO:0000256" key="4">
    <source>
        <dbReference type="ARBA" id="ARBA00023014"/>
    </source>
</evidence>
<name>A0A255Z0E5_9PROT</name>
<evidence type="ECO:0000259" key="5">
    <source>
        <dbReference type="PROSITE" id="PS51296"/>
    </source>
</evidence>
<reference evidence="6 7" key="1">
    <citation type="submission" date="2017-07" db="EMBL/GenBank/DDBJ databases">
        <title>Niveispirillum cyanobacteriorum sp. nov., isolated from cyanobacterial aggregates in a eutrophic lake.</title>
        <authorList>
            <person name="Cai H."/>
        </authorList>
    </citation>
    <scope>NUCLEOTIDE SEQUENCE [LARGE SCALE GENOMIC DNA]</scope>
    <source>
        <strain evidence="7">TH1-14</strain>
    </source>
</reference>
<keyword evidence="7" id="KW-1185">Reference proteome</keyword>
<dbReference type="GO" id="GO:0046872">
    <property type="term" value="F:metal ion binding"/>
    <property type="evidence" value="ECO:0007669"/>
    <property type="project" value="UniProtKB-KW"/>
</dbReference>
<dbReference type="PANTHER" id="PTHR40261:SF1">
    <property type="entry name" value="RIESKE DOMAIN-CONTAINING PROTEIN"/>
    <property type="match status" value="1"/>
</dbReference>